<dbReference type="InterPro" id="IPR003593">
    <property type="entry name" value="AAA+_ATPase"/>
</dbReference>
<dbReference type="InterPro" id="IPR027417">
    <property type="entry name" value="P-loop_NTPase"/>
</dbReference>
<organism evidence="4 5">
    <name type="scientific">Streptomyces purpureus</name>
    <dbReference type="NCBI Taxonomy" id="1951"/>
    <lineage>
        <taxon>Bacteria</taxon>
        <taxon>Bacillati</taxon>
        <taxon>Actinomycetota</taxon>
        <taxon>Actinomycetes</taxon>
        <taxon>Kitasatosporales</taxon>
        <taxon>Streptomycetaceae</taxon>
        <taxon>Streptomyces</taxon>
    </lineage>
</organism>
<proteinExistence type="predicted"/>
<reference evidence="4" key="1">
    <citation type="journal article" date="2014" name="Int. J. Syst. Evol. Microbiol.">
        <title>Complete genome sequence of Corynebacterium casei LMG S-19264T (=DSM 44701T), isolated from a smear-ripened cheese.</title>
        <authorList>
            <consortium name="US DOE Joint Genome Institute (JGI-PGF)"/>
            <person name="Walter F."/>
            <person name="Albersmeier A."/>
            <person name="Kalinowski J."/>
            <person name="Ruckert C."/>
        </authorList>
    </citation>
    <scope>NUCLEOTIDE SEQUENCE</scope>
    <source>
        <strain evidence="4">JCM 3172</strain>
    </source>
</reference>
<dbReference type="PROSITE" id="PS00211">
    <property type="entry name" value="ABC_TRANSPORTER_1"/>
    <property type="match status" value="1"/>
</dbReference>
<dbReference type="InterPro" id="IPR003439">
    <property type="entry name" value="ABC_transporter-like_ATP-bd"/>
</dbReference>
<dbReference type="Gene3D" id="3.40.50.300">
    <property type="entry name" value="P-loop containing nucleotide triphosphate hydrolases"/>
    <property type="match status" value="1"/>
</dbReference>
<dbReference type="EMBL" id="BMQQ01000023">
    <property type="protein sequence ID" value="GGT50556.1"/>
    <property type="molecule type" value="Genomic_DNA"/>
</dbReference>
<dbReference type="InterPro" id="IPR017871">
    <property type="entry name" value="ABC_transporter-like_CS"/>
</dbReference>
<evidence type="ECO:0000313" key="5">
    <source>
        <dbReference type="Proteomes" id="UP000619486"/>
    </source>
</evidence>
<keyword evidence="5" id="KW-1185">Reference proteome</keyword>
<evidence type="ECO:0000259" key="3">
    <source>
        <dbReference type="PROSITE" id="PS50893"/>
    </source>
</evidence>
<dbReference type="AlphaFoldDB" id="A0A918HAT9"/>
<evidence type="ECO:0000256" key="2">
    <source>
        <dbReference type="ARBA" id="ARBA00022840"/>
    </source>
</evidence>
<keyword evidence="1" id="KW-0547">Nucleotide-binding</keyword>
<evidence type="ECO:0000256" key="1">
    <source>
        <dbReference type="ARBA" id="ARBA00022741"/>
    </source>
</evidence>
<evidence type="ECO:0000313" key="4">
    <source>
        <dbReference type="EMBL" id="GGT50556.1"/>
    </source>
</evidence>
<dbReference type="Proteomes" id="UP000619486">
    <property type="component" value="Unassembled WGS sequence"/>
</dbReference>
<dbReference type="SMART" id="SM00382">
    <property type="entry name" value="AAA"/>
    <property type="match status" value="1"/>
</dbReference>
<dbReference type="RefSeq" id="WP_229833213.1">
    <property type="nucleotide sequence ID" value="NZ_BMQQ01000023.1"/>
</dbReference>
<sequence length="267" mass="29251">MELRDVWFRYDERQPWVLKGVDLFIPFGRSLALVGLNGAGKSTLIKLLCRFYDPVRGSVHWDGTDLRDVPPPELRARMAVLFQDFMSSDLTARENIGVGALELLGDDDEIRRAAGLAGAHELVTALPRGYDTLLSRIFFADGEGGEDDPAAGTTLSGGQWQRLALARALLRQSRDLLGLDEPSAGLDAQAEYEVHARLRAHRAGRMSLLVSHRLSAVREADVIVMLDGGRITEQGTHDELMAAGGAYERLFTVQARGYLPQPAAAES</sequence>
<feature type="domain" description="ABC transporter" evidence="3">
    <location>
        <begin position="1"/>
        <end position="253"/>
    </location>
</feature>
<dbReference type="PANTHER" id="PTHR24221:SF646">
    <property type="entry name" value="HAEMOLYSIN SECRETION ATP-BINDING PROTEIN"/>
    <property type="match status" value="1"/>
</dbReference>
<protein>
    <recommendedName>
        <fullName evidence="3">ABC transporter domain-containing protein</fullName>
    </recommendedName>
</protein>
<keyword evidence="2" id="KW-0067">ATP-binding</keyword>
<dbReference type="PROSITE" id="PS50893">
    <property type="entry name" value="ABC_TRANSPORTER_2"/>
    <property type="match status" value="1"/>
</dbReference>
<dbReference type="GO" id="GO:0016887">
    <property type="term" value="F:ATP hydrolysis activity"/>
    <property type="evidence" value="ECO:0007669"/>
    <property type="project" value="InterPro"/>
</dbReference>
<comment type="caution">
    <text evidence="4">The sequence shown here is derived from an EMBL/GenBank/DDBJ whole genome shotgun (WGS) entry which is preliminary data.</text>
</comment>
<dbReference type="InterPro" id="IPR039421">
    <property type="entry name" value="Type_1_exporter"/>
</dbReference>
<dbReference type="PANTHER" id="PTHR24221">
    <property type="entry name" value="ATP-BINDING CASSETTE SUB-FAMILY B"/>
    <property type="match status" value="1"/>
</dbReference>
<name>A0A918HAT9_9ACTN</name>
<gene>
    <name evidence="4" type="ORF">GCM10014713_50750</name>
</gene>
<dbReference type="GO" id="GO:0034040">
    <property type="term" value="F:ATPase-coupled lipid transmembrane transporter activity"/>
    <property type="evidence" value="ECO:0007669"/>
    <property type="project" value="TreeGrafter"/>
</dbReference>
<dbReference type="GO" id="GO:0005524">
    <property type="term" value="F:ATP binding"/>
    <property type="evidence" value="ECO:0007669"/>
    <property type="project" value="UniProtKB-KW"/>
</dbReference>
<dbReference type="SUPFAM" id="SSF52540">
    <property type="entry name" value="P-loop containing nucleoside triphosphate hydrolases"/>
    <property type="match status" value="1"/>
</dbReference>
<dbReference type="Pfam" id="PF00005">
    <property type="entry name" value="ABC_tran"/>
    <property type="match status" value="1"/>
</dbReference>
<accession>A0A918HAT9</accession>
<reference evidence="4" key="2">
    <citation type="submission" date="2020-09" db="EMBL/GenBank/DDBJ databases">
        <authorList>
            <person name="Sun Q."/>
            <person name="Ohkuma M."/>
        </authorList>
    </citation>
    <scope>NUCLEOTIDE SEQUENCE</scope>
    <source>
        <strain evidence="4">JCM 3172</strain>
    </source>
</reference>